<feature type="domain" description="Urease" evidence="9">
    <location>
        <begin position="380"/>
        <end position="644"/>
    </location>
</feature>
<dbReference type="OrthoDB" id="1708534at2759"/>
<evidence type="ECO:0000256" key="2">
    <source>
        <dbReference type="ARBA" id="ARBA00012934"/>
    </source>
</evidence>
<dbReference type="Pfam" id="PF00449">
    <property type="entry name" value="Urease_alpha"/>
    <property type="match status" value="1"/>
</dbReference>
<dbReference type="SUPFAM" id="SSF54111">
    <property type="entry name" value="Urease, gamma-subunit"/>
    <property type="match status" value="1"/>
</dbReference>
<comment type="pathway">
    <text evidence="1">Nitrogen metabolism; urea degradation; CO(2) and NH(3) from urea (urease route): step 1/1.</text>
</comment>
<evidence type="ECO:0000259" key="9">
    <source>
        <dbReference type="PROSITE" id="PS51368"/>
    </source>
</evidence>
<keyword evidence="4" id="KW-0479">Metal-binding</keyword>
<feature type="binding site" evidence="8">
    <location>
        <position position="470"/>
    </location>
    <ligand>
        <name>substrate</name>
    </ligand>
</feature>
<dbReference type="InterPro" id="IPR002026">
    <property type="entry name" value="Urease_gamma/gamma-beta_su"/>
</dbReference>
<dbReference type="GO" id="GO:0016151">
    <property type="term" value="F:nickel cation binding"/>
    <property type="evidence" value="ECO:0007669"/>
    <property type="project" value="InterPro"/>
</dbReference>
<dbReference type="InterPro" id="IPR032466">
    <property type="entry name" value="Metal_Hydrolase"/>
</dbReference>
<dbReference type="GO" id="GO:0035550">
    <property type="term" value="C:urease complex"/>
    <property type="evidence" value="ECO:0007669"/>
    <property type="project" value="InterPro"/>
</dbReference>
<keyword evidence="5 8" id="KW-0378">Hydrolase</keyword>
<dbReference type="InterPro" id="IPR002019">
    <property type="entry name" value="Urease_beta-like"/>
</dbReference>
<dbReference type="InterPro" id="IPR011612">
    <property type="entry name" value="Urease_alpha_N_dom"/>
</dbReference>
<dbReference type="Gene3D" id="3.30.280.10">
    <property type="entry name" value="Urease, gamma-like subunit"/>
    <property type="match status" value="1"/>
</dbReference>
<dbReference type="Pfam" id="PF00547">
    <property type="entry name" value="Urease_gamma"/>
    <property type="match status" value="1"/>
</dbReference>
<dbReference type="PANTHER" id="PTHR33569:SF1">
    <property type="entry name" value="UREASE"/>
    <property type="match status" value="1"/>
</dbReference>
<dbReference type="InterPro" id="IPR005848">
    <property type="entry name" value="Urease_asu"/>
</dbReference>
<reference evidence="12 13" key="1">
    <citation type="journal article" date="2018" name="BMC Genomics">
        <title>Genomic evidence for intraspecific hybridization in a clonal and extremely halotolerant yeast.</title>
        <authorList>
            <person name="Gostincar C."/>
            <person name="Stajich J.E."/>
            <person name="Zupancic J."/>
            <person name="Zalar P."/>
            <person name="Gunde-Cimerman N."/>
        </authorList>
    </citation>
    <scope>NUCLEOTIDE SEQUENCE [LARGE SCALE GENOMIC DNA]</scope>
    <source>
        <strain evidence="11 13">EXF-171</strain>
        <strain evidence="10 12">EXF-2682</strain>
    </source>
</reference>
<evidence type="ECO:0000313" key="12">
    <source>
        <dbReference type="Proteomes" id="UP000269276"/>
    </source>
</evidence>
<dbReference type="InterPro" id="IPR050069">
    <property type="entry name" value="Urease_subunit"/>
</dbReference>
<dbReference type="Gene3D" id="2.10.150.10">
    <property type="entry name" value="Urease, beta subunit"/>
    <property type="match status" value="1"/>
</dbReference>
<evidence type="ECO:0000256" key="3">
    <source>
        <dbReference type="ARBA" id="ARBA00022596"/>
    </source>
</evidence>
<dbReference type="Pfam" id="PF00699">
    <property type="entry name" value="Urease_beta"/>
    <property type="match status" value="1"/>
</dbReference>
<dbReference type="Gene3D" id="3.20.20.140">
    <property type="entry name" value="Metal-dependent hydrolases"/>
    <property type="match status" value="1"/>
</dbReference>
<dbReference type="EMBL" id="QWIP01001029">
    <property type="protein sequence ID" value="RMY50562.1"/>
    <property type="molecule type" value="Genomic_DNA"/>
</dbReference>
<dbReference type="GO" id="GO:0009039">
    <property type="term" value="F:urease activity"/>
    <property type="evidence" value="ECO:0007669"/>
    <property type="project" value="UniProtKB-EC"/>
</dbReference>
<dbReference type="EMBL" id="QWIQ01000297">
    <property type="protein sequence ID" value="RMY95990.1"/>
    <property type="molecule type" value="Genomic_DNA"/>
</dbReference>
<gene>
    <name evidence="11" type="ORF">D0862_08645</name>
    <name evidence="10" type="ORF">D0863_14840</name>
</gene>
<accession>A0A3M7G4D6</accession>
<protein>
    <recommendedName>
        <fullName evidence="2">urease</fullName>
        <ecNumber evidence="2">3.5.1.5</ecNumber>
    </recommendedName>
</protein>
<evidence type="ECO:0000256" key="8">
    <source>
        <dbReference type="PROSITE-ProRule" id="PRU00700"/>
    </source>
</evidence>
<dbReference type="SUPFAM" id="SSF51278">
    <property type="entry name" value="Urease, beta-subunit"/>
    <property type="match status" value="1"/>
</dbReference>
<evidence type="ECO:0000256" key="6">
    <source>
        <dbReference type="PIRSR" id="PIRSR611612-50"/>
    </source>
</evidence>
<feature type="active site" description="Proton donor" evidence="7 8">
    <location>
        <position position="571"/>
    </location>
</feature>
<dbReference type="InterPro" id="IPR006680">
    <property type="entry name" value="Amidohydro-rel"/>
</dbReference>
<evidence type="ECO:0000256" key="5">
    <source>
        <dbReference type="ARBA" id="ARBA00022801"/>
    </source>
</evidence>
<sequence>PESQLDKLLIAQAGFLAQRRLVRGIRLNHAEATMIRDGDRSVSELMSIGAKILGRRHVNSFARSTVAGLQVEGTFPTGTHLVTVDHPISSDDGNLELAMYGSELTTPQGDLFPAPDGGENENEDQSSVGAIVCNDSPDIVLREGRPRRNVKVTNRGDRAIQVGSHFHFIETNPFLDFDRLKAYGFHFDIPAGTSVRFEPGDTKTVTLSEIGGLKSIRGGSSIAPGRIDISMADNILRRIKEEGCHHALETQSETGKHIDAHRIDRQTYASMYGPTVGDLVEEDFTTYGDECTFGGGKTLRDGIGQASGRSDAQCLDLVITNAIVVDWSGIFKAGIVVKEGYIVGIGKAGNPDTMDRVNPALIIGSTTDVIAGEGKLPTAGAIDTHCHFICPQKADETLAAGITTQFSGGTGPSTATVAANCTPAQDNIRRMIQACDHLPLNYGLLGKGSDTGIAGLRDQIQAGVAGLKVHEDWGCTPSSISNRLELCDEYDVQCELHSDSLNEAGFVEQTAAAFKGRTIHAYHIKGAGGGHAPDLIRLVEYPNVLRSSTNPTCPYTTDTVDENLDTAMSCHHLSKDIPEDVVFAESRVRAETIAAEDVLPDLGAISRMSSESQAMGRCGETIVRTWNMAHANKVHRGRLEETRG</sequence>
<comment type="caution">
    <text evidence="11">The sequence shown here is derived from an EMBL/GenBank/DDBJ whole genome shotgun (WGS) entry which is preliminary data.</text>
</comment>
<dbReference type="InterPro" id="IPR036461">
    <property type="entry name" value="Urease_betasu_sf"/>
</dbReference>
<dbReference type="Proteomes" id="UP000281468">
    <property type="component" value="Unassembled WGS sequence"/>
</dbReference>
<dbReference type="Pfam" id="PF01979">
    <property type="entry name" value="Amidohydro_1"/>
    <property type="match status" value="1"/>
</dbReference>
<dbReference type="SUPFAM" id="SSF51556">
    <property type="entry name" value="Metallo-dependent hydrolases"/>
    <property type="match status" value="1"/>
</dbReference>
<dbReference type="EC" id="3.5.1.5" evidence="2"/>
<name>A0A3M7G4D6_HORWE</name>
<feature type="modified residue" description="N6-carboxylysine" evidence="6">
    <location>
        <position position="468"/>
    </location>
</feature>
<feature type="non-terminal residue" evidence="11">
    <location>
        <position position="1"/>
    </location>
</feature>
<proteinExistence type="predicted"/>
<dbReference type="AlphaFoldDB" id="A0A3M7G4D6"/>
<comment type="PTM">
    <text evidence="6">Carbamylation allows a single lysine to coordinate two nickel ions.</text>
</comment>
<evidence type="ECO:0000256" key="1">
    <source>
        <dbReference type="ARBA" id="ARBA00004897"/>
    </source>
</evidence>
<dbReference type="CDD" id="cd00407">
    <property type="entry name" value="Urease_beta"/>
    <property type="match status" value="1"/>
</dbReference>
<dbReference type="NCBIfam" id="NF009686">
    <property type="entry name" value="PRK13207.1"/>
    <property type="match status" value="1"/>
</dbReference>
<evidence type="ECO:0000256" key="4">
    <source>
        <dbReference type="ARBA" id="ARBA00022723"/>
    </source>
</evidence>
<dbReference type="UniPathway" id="UPA00258">
    <property type="reaction ID" value="UER00370"/>
</dbReference>
<dbReference type="InterPro" id="IPR011059">
    <property type="entry name" value="Metal-dep_hydrolase_composite"/>
</dbReference>
<dbReference type="PRINTS" id="PR01752">
    <property type="entry name" value="UREASE"/>
</dbReference>
<evidence type="ECO:0000313" key="13">
    <source>
        <dbReference type="Proteomes" id="UP000281468"/>
    </source>
</evidence>
<dbReference type="SUPFAM" id="SSF51338">
    <property type="entry name" value="Composite domain of metallo-dependent hydrolases"/>
    <property type="match status" value="1"/>
</dbReference>
<dbReference type="InterPro" id="IPR017951">
    <property type="entry name" value="Urease_asu_c"/>
</dbReference>
<evidence type="ECO:0000313" key="10">
    <source>
        <dbReference type="EMBL" id="RMY50562.1"/>
    </source>
</evidence>
<dbReference type="InterPro" id="IPR036463">
    <property type="entry name" value="Urease_gamma_sf"/>
</dbReference>
<evidence type="ECO:0000313" key="11">
    <source>
        <dbReference type="EMBL" id="RMY95990.1"/>
    </source>
</evidence>
<dbReference type="PROSITE" id="PS51368">
    <property type="entry name" value="UREASE_3"/>
    <property type="match status" value="1"/>
</dbReference>
<evidence type="ECO:0000256" key="7">
    <source>
        <dbReference type="PIRSR" id="PIRSR611612-52"/>
    </source>
</evidence>
<dbReference type="Proteomes" id="UP000269276">
    <property type="component" value="Unassembled WGS sequence"/>
</dbReference>
<dbReference type="GO" id="GO:0043419">
    <property type="term" value="P:urea catabolic process"/>
    <property type="evidence" value="ECO:0007669"/>
    <property type="project" value="UniProtKB-UniPathway"/>
</dbReference>
<dbReference type="NCBIfam" id="TIGR00192">
    <property type="entry name" value="urease_beta"/>
    <property type="match status" value="1"/>
</dbReference>
<dbReference type="CDD" id="cd00390">
    <property type="entry name" value="Urease_gamma"/>
    <property type="match status" value="1"/>
</dbReference>
<keyword evidence="3" id="KW-0533">Nickel</keyword>
<dbReference type="PANTHER" id="PTHR33569">
    <property type="entry name" value="UREASE"/>
    <property type="match status" value="1"/>
</dbReference>
<organism evidence="11 13">
    <name type="scientific">Hortaea werneckii</name>
    <name type="common">Black yeast</name>
    <name type="synonym">Cladosporium werneckii</name>
    <dbReference type="NCBI Taxonomy" id="91943"/>
    <lineage>
        <taxon>Eukaryota</taxon>
        <taxon>Fungi</taxon>
        <taxon>Dikarya</taxon>
        <taxon>Ascomycota</taxon>
        <taxon>Pezizomycotina</taxon>
        <taxon>Dothideomycetes</taxon>
        <taxon>Dothideomycetidae</taxon>
        <taxon>Mycosphaerellales</taxon>
        <taxon>Teratosphaeriaceae</taxon>
        <taxon>Hortaea</taxon>
    </lineage>
</organism>